<evidence type="ECO:0000313" key="3">
    <source>
        <dbReference type="Proteomes" id="UP000076837"/>
    </source>
</evidence>
<name>A0A163HBS4_DIDRA</name>
<dbReference type="AlphaFoldDB" id="A0A163HBS4"/>
<evidence type="ECO:0000313" key="2">
    <source>
        <dbReference type="EMBL" id="KZM25234.1"/>
    </source>
</evidence>
<sequence>MSRPLQQSSTSIVAPVLRQQSSVPDTSEDTQGLTEEELVALVTHHRGSSRGLAGQNRKRLLVLLKYYEDQEKIRLPIEAVFSTSRSQDMLIKRERDEEPTTGRKRSRPEVITRDDQERALKVSRDQIEVMPSQCPLEDESAHACTTLHRYMESCGKAASDDDAVYYCSCKAKQGGVDKAIRNAMQHQRPCKEIQNTRAK</sequence>
<protein>
    <submittedName>
        <fullName evidence="2">Uncharacterized protein</fullName>
    </submittedName>
</protein>
<feature type="region of interest" description="Disordered" evidence="1">
    <location>
        <begin position="1"/>
        <end position="32"/>
    </location>
</feature>
<feature type="region of interest" description="Disordered" evidence="1">
    <location>
        <begin position="90"/>
        <end position="111"/>
    </location>
</feature>
<gene>
    <name evidence="2" type="ORF">ST47_g3640</name>
</gene>
<accession>A0A163HBS4</accession>
<proteinExistence type="predicted"/>
<evidence type="ECO:0000256" key="1">
    <source>
        <dbReference type="SAM" id="MobiDB-lite"/>
    </source>
</evidence>
<keyword evidence="3" id="KW-1185">Reference proteome</keyword>
<dbReference type="EMBL" id="JYNV01000132">
    <property type="protein sequence ID" value="KZM25234.1"/>
    <property type="molecule type" value="Genomic_DNA"/>
</dbReference>
<organism evidence="2 3">
    <name type="scientific">Didymella rabiei</name>
    <name type="common">Chickpea ascochyta blight fungus</name>
    <name type="synonym">Mycosphaerella rabiei</name>
    <dbReference type="NCBI Taxonomy" id="5454"/>
    <lineage>
        <taxon>Eukaryota</taxon>
        <taxon>Fungi</taxon>
        <taxon>Dikarya</taxon>
        <taxon>Ascomycota</taxon>
        <taxon>Pezizomycotina</taxon>
        <taxon>Dothideomycetes</taxon>
        <taxon>Pleosporomycetidae</taxon>
        <taxon>Pleosporales</taxon>
        <taxon>Pleosporineae</taxon>
        <taxon>Didymellaceae</taxon>
        <taxon>Ascochyta</taxon>
    </lineage>
</organism>
<dbReference type="Proteomes" id="UP000076837">
    <property type="component" value="Unassembled WGS sequence"/>
</dbReference>
<comment type="caution">
    <text evidence="2">The sequence shown here is derived from an EMBL/GenBank/DDBJ whole genome shotgun (WGS) entry which is preliminary data.</text>
</comment>
<reference evidence="2 3" key="1">
    <citation type="journal article" date="2016" name="Sci. Rep.">
        <title>Draft genome sequencing and secretome analysis of fungal phytopathogen Ascochyta rabiei provides insight into the necrotrophic effector repertoire.</title>
        <authorList>
            <person name="Verma S."/>
            <person name="Gazara R.K."/>
            <person name="Nizam S."/>
            <person name="Parween S."/>
            <person name="Chattopadhyay D."/>
            <person name="Verma P.K."/>
        </authorList>
    </citation>
    <scope>NUCLEOTIDE SEQUENCE [LARGE SCALE GENOMIC DNA]</scope>
    <source>
        <strain evidence="2 3">ArDII</strain>
    </source>
</reference>
<dbReference type="OrthoDB" id="3364132at2759"/>